<dbReference type="InterPro" id="IPR017932">
    <property type="entry name" value="GATase_2_dom"/>
</dbReference>
<evidence type="ECO:0000313" key="3">
    <source>
        <dbReference type="EMBL" id="KEO55268.1"/>
    </source>
</evidence>
<dbReference type="InterPro" id="IPR029055">
    <property type="entry name" value="Ntn_hydrolases_N"/>
</dbReference>
<accession>A0A074JI34</accession>
<proteinExistence type="predicted"/>
<reference evidence="3 4" key="1">
    <citation type="submission" date="2013-07" db="EMBL/GenBank/DDBJ databases">
        <title>Thioclava pacifica DSM 10166 Genome Sequencing.</title>
        <authorList>
            <person name="Lai Q."/>
            <person name="Shao Z."/>
        </authorList>
    </citation>
    <scope>NUCLEOTIDE SEQUENCE [LARGE SCALE GENOMIC DNA]</scope>
    <source>
        <strain evidence="3 4">DSM 10166</strain>
    </source>
</reference>
<dbReference type="PANTHER" id="PTHR42824:SF1">
    <property type="entry name" value="GLUTAMINE AMIDOTRANSFERASE YAFJ-RELATED"/>
    <property type="match status" value="1"/>
</dbReference>
<comment type="caution">
    <text evidence="3">The sequence shown here is derived from an EMBL/GenBank/DDBJ whole genome shotgun (WGS) entry which is preliminary data.</text>
</comment>
<evidence type="ECO:0000256" key="1">
    <source>
        <dbReference type="ARBA" id="ARBA00022962"/>
    </source>
</evidence>
<name>A0A074JI34_9RHOB</name>
<gene>
    <name evidence="3" type="ORF">TP2_15865</name>
</gene>
<keyword evidence="1" id="KW-0315">Glutamine amidotransferase</keyword>
<feature type="domain" description="Glutamine amidotransferase type-2" evidence="2">
    <location>
        <begin position="1"/>
        <end position="271"/>
    </location>
</feature>
<dbReference type="InterPro" id="IPR026869">
    <property type="entry name" value="EgtC-like"/>
</dbReference>
<dbReference type="AlphaFoldDB" id="A0A074JI34"/>
<dbReference type="PANTHER" id="PTHR42824">
    <property type="entry name" value="GLUTAMINE AMIDOTRANSFERASE"/>
    <property type="match status" value="1"/>
</dbReference>
<dbReference type="RefSeq" id="WP_038073859.1">
    <property type="nucleotide sequence ID" value="NZ_AUND01000003.1"/>
</dbReference>
<evidence type="ECO:0000259" key="2">
    <source>
        <dbReference type="PROSITE" id="PS51278"/>
    </source>
</evidence>
<dbReference type="SUPFAM" id="SSF56235">
    <property type="entry name" value="N-terminal nucleophile aminohydrolases (Ntn hydrolases)"/>
    <property type="match status" value="1"/>
</dbReference>
<dbReference type="Gene3D" id="3.60.20.10">
    <property type="entry name" value="Glutamine Phosphoribosylpyrophosphate, subunit 1, domain 1"/>
    <property type="match status" value="1"/>
</dbReference>
<dbReference type="PROSITE" id="PS51278">
    <property type="entry name" value="GATASE_TYPE_2"/>
    <property type="match status" value="1"/>
</dbReference>
<dbReference type="Proteomes" id="UP000027432">
    <property type="component" value="Unassembled WGS sequence"/>
</dbReference>
<dbReference type="eggNOG" id="COG0121">
    <property type="taxonomic scope" value="Bacteria"/>
</dbReference>
<protein>
    <recommendedName>
        <fullName evidence="2">Glutamine amidotransferase type-2 domain-containing protein</fullName>
    </recommendedName>
</protein>
<keyword evidence="4" id="KW-1185">Reference proteome</keyword>
<organism evidence="3 4">
    <name type="scientific">Thioclava pacifica DSM 10166</name>
    <dbReference type="NCBI Taxonomy" id="1353537"/>
    <lineage>
        <taxon>Bacteria</taxon>
        <taxon>Pseudomonadati</taxon>
        <taxon>Pseudomonadota</taxon>
        <taxon>Alphaproteobacteria</taxon>
        <taxon>Rhodobacterales</taxon>
        <taxon>Paracoccaceae</taxon>
        <taxon>Thioclava</taxon>
    </lineage>
</organism>
<dbReference type="CDD" id="cd01908">
    <property type="entry name" value="YafJ"/>
    <property type="match status" value="1"/>
</dbReference>
<sequence length="271" mass="29174">MSELLAISSRLPTNVGFSLERLARRGGGEGPLRDGWGVALYQDRDVALLREPRAAAESELVRFIERQTPPSTLVISHIRLATRGAPALHNTQPFIRELGGRVHVFAHNGDMPGIVVGGDVPPGRFLPVGESDSERAFCLLLDQLEAPWRAAEGATPPLAERLGLVAGFAAELRRLGPVNFLYADGETLFAHAHRRRQADGAIRPPGLHVLERRCESEEPALDGAGMTLTGAAQEVCLLASVPLSDAPWQPLDEGEVIAVVQGQTAARHPRV</sequence>
<dbReference type="Pfam" id="PF13230">
    <property type="entry name" value="GATase_4"/>
    <property type="match status" value="1"/>
</dbReference>
<dbReference type="EMBL" id="AUND01000003">
    <property type="protein sequence ID" value="KEO55268.1"/>
    <property type="molecule type" value="Genomic_DNA"/>
</dbReference>
<dbReference type="OrthoDB" id="9804310at2"/>
<dbReference type="STRING" id="1353537.TP2_15865"/>
<evidence type="ECO:0000313" key="4">
    <source>
        <dbReference type="Proteomes" id="UP000027432"/>
    </source>
</evidence>